<feature type="domain" description="YhcG N-terminal" evidence="2">
    <location>
        <begin position="15"/>
        <end position="162"/>
    </location>
</feature>
<dbReference type="InterPro" id="IPR041527">
    <property type="entry name" value="YhcG_N"/>
</dbReference>
<protein>
    <submittedName>
        <fullName evidence="3">DUF1016 domain-containing protein</fullName>
    </submittedName>
</protein>
<dbReference type="InterPro" id="IPR011856">
    <property type="entry name" value="tRNA_endonuc-like_dom_sf"/>
</dbReference>
<dbReference type="RefSeq" id="WP_122130977.1">
    <property type="nucleotide sequence ID" value="NZ_JAGJHH010000032.1"/>
</dbReference>
<dbReference type="Pfam" id="PF17761">
    <property type="entry name" value="DUF1016_N"/>
    <property type="match status" value="1"/>
</dbReference>
<dbReference type="InterPro" id="IPR053148">
    <property type="entry name" value="PD-DEXK-like_domain"/>
</dbReference>
<organism evidence="3 4">
    <name type="scientific">Bacteroides fragilis</name>
    <dbReference type="NCBI Taxonomy" id="817"/>
    <lineage>
        <taxon>Bacteria</taxon>
        <taxon>Pseudomonadati</taxon>
        <taxon>Bacteroidota</taxon>
        <taxon>Bacteroidia</taxon>
        <taxon>Bacteroidales</taxon>
        <taxon>Bacteroidaceae</taxon>
        <taxon>Bacteroides</taxon>
    </lineage>
</organism>
<comment type="caution">
    <text evidence="3">The sequence shown here is derived from an EMBL/GenBank/DDBJ whole genome shotgun (WGS) entry which is preliminary data.</text>
</comment>
<evidence type="ECO:0000259" key="2">
    <source>
        <dbReference type="Pfam" id="PF17761"/>
    </source>
</evidence>
<proteinExistence type="predicted"/>
<dbReference type="PANTHER" id="PTHR30547:SF0">
    <property type="entry name" value="BLR8175 PROTEIN"/>
    <property type="match status" value="1"/>
</dbReference>
<evidence type="ECO:0000313" key="3">
    <source>
        <dbReference type="EMBL" id="RGY64145.1"/>
    </source>
</evidence>
<reference evidence="3 4" key="1">
    <citation type="submission" date="2018-08" db="EMBL/GenBank/DDBJ databases">
        <title>A genome reference for cultivated species of the human gut microbiota.</title>
        <authorList>
            <person name="Zou Y."/>
            <person name="Xue W."/>
            <person name="Luo G."/>
        </authorList>
    </citation>
    <scope>NUCLEOTIDE SEQUENCE [LARGE SCALE GENOMIC DNA]</scope>
    <source>
        <strain evidence="3 4">OF01-1</strain>
    </source>
</reference>
<gene>
    <name evidence="3" type="ORF">DXA27_22325</name>
</gene>
<dbReference type="Pfam" id="PF06250">
    <property type="entry name" value="YhcG_C"/>
    <property type="match status" value="1"/>
</dbReference>
<dbReference type="PANTHER" id="PTHR30547">
    <property type="entry name" value="UNCHARACTERIZED PROTEIN YHCG-RELATED"/>
    <property type="match status" value="1"/>
</dbReference>
<sequence>MQNNIFDYAALLRQVKARVALAQKKAIYAANGEMLSMYWDIGKLLSESQTQIGWGNNALEQLSGDLKNDYPKVKGFSVRNCQFMIQFYNEYNQQLTNTKQPVSYLDDVPLCLPVTHLSWSHNIVLMQKVKDLKARNWYMIQSLKNGWGRNFLIEAINQDYYHAHGALAHNFDTTLPEIQAKQVKETLKDPYIFDMLTFTDEYDERDVELGLVKHIEKFLVEMGAGFAFMGRQYHIEVSGNDFYIDILMYNAFMHRYLVVELKRGEFQPEYIGKLNFYCSAVDDILCRAGDNQTIGLLLCQNKNRIMAEYALRDVHKPIGISDYELGKALPKDIKSGLPSIEELESKLSRELEDNTQSI</sequence>
<dbReference type="EMBL" id="QSDG01000034">
    <property type="protein sequence ID" value="RGY64145.1"/>
    <property type="molecule type" value="Genomic_DNA"/>
</dbReference>
<dbReference type="Proteomes" id="UP000284614">
    <property type="component" value="Unassembled WGS sequence"/>
</dbReference>
<feature type="domain" description="YhcG PDDEXK nuclease" evidence="1">
    <location>
        <begin position="184"/>
        <end position="338"/>
    </location>
</feature>
<dbReference type="AlphaFoldDB" id="A0A413JSA7"/>
<evidence type="ECO:0000259" key="1">
    <source>
        <dbReference type="Pfam" id="PF06250"/>
    </source>
</evidence>
<dbReference type="GO" id="GO:0003676">
    <property type="term" value="F:nucleic acid binding"/>
    <property type="evidence" value="ECO:0007669"/>
    <property type="project" value="InterPro"/>
</dbReference>
<dbReference type="InterPro" id="IPR009362">
    <property type="entry name" value="YhcG_C"/>
</dbReference>
<dbReference type="Gene3D" id="3.40.1350.10">
    <property type="match status" value="1"/>
</dbReference>
<evidence type="ECO:0000313" key="4">
    <source>
        <dbReference type="Proteomes" id="UP000284614"/>
    </source>
</evidence>
<accession>A0A413JSA7</accession>
<name>A0A413JSA7_BACFG</name>